<dbReference type="Proteomes" id="UP000314294">
    <property type="component" value="Unassembled WGS sequence"/>
</dbReference>
<protein>
    <submittedName>
        <fullName evidence="4">Neurexin-3a</fullName>
    </submittedName>
</protein>
<dbReference type="InterPro" id="IPR013320">
    <property type="entry name" value="ConA-like_dom_sf"/>
</dbReference>
<dbReference type="EMBL" id="SRLO01002930">
    <property type="protein sequence ID" value="TNN32097.1"/>
    <property type="molecule type" value="Genomic_DNA"/>
</dbReference>
<evidence type="ECO:0000313" key="5">
    <source>
        <dbReference type="Proteomes" id="UP000314294"/>
    </source>
</evidence>
<evidence type="ECO:0000256" key="1">
    <source>
        <dbReference type="PROSITE-ProRule" id="PRU00122"/>
    </source>
</evidence>
<evidence type="ECO:0000259" key="3">
    <source>
        <dbReference type="PROSITE" id="PS50025"/>
    </source>
</evidence>
<dbReference type="Gene3D" id="2.60.120.200">
    <property type="match status" value="1"/>
</dbReference>
<name>A0A4Z2ET46_9TELE</name>
<gene>
    <name evidence="4" type="primary">nrxn3a_0</name>
    <name evidence="4" type="ORF">EYF80_057746</name>
</gene>
<dbReference type="PROSITE" id="PS50025">
    <property type="entry name" value="LAM_G_DOMAIN"/>
    <property type="match status" value="1"/>
</dbReference>
<dbReference type="OrthoDB" id="6275838at2759"/>
<dbReference type="InterPro" id="IPR001791">
    <property type="entry name" value="Laminin_G"/>
</dbReference>
<dbReference type="SMART" id="SM00282">
    <property type="entry name" value="LamG"/>
    <property type="match status" value="1"/>
</dbReference>
<evidence type="ECO:0000256" key="2">
    <source>
        <dbReference type="SAM" id="MobiDB-lite"/>
    </source>
</evidence>
<organism evidence="4 5">
    <name type="scientific">Liparis tanakae</name>
    <name type="common">Tanaka's snailfish</name>
    <dbReference type="NCBI Taxonomy" id="230148"/>
    <lineage>
        <taxon>Eukaryota</taxon>
        <taxon>Metazoa</taxon>
        <taxon>Chordata</taxon>
        <taxon>Craniata</taxon>
        <taxon>Vertebrata</taxon>
        <taxon>Euteleostomi</taxon>
        <taxon>Actinopterygii</taxon>
        <taxon>Neopterygii</taxon>
        <taxon>Teleostei</taxon>
        <taxon>Neoteleostei</taxon>
        <taxon>Acanthomorphata</taxon>
        <taxon>Eupercaria</taxon>
        <taxon>Perciformes</taxon>
        <taxon>Cottioidei</taxon>
        <taxon>Cottales</taxon>
        <taxon>Liparidae</taxon>
        <taxon>Liparis</taxon>
    </lineage>
</organism>
<evidence type="ECO:0000313" key="4">
    <source>
        <dbReference type="EMBL" id="TNN32097.1"/>
    </source>
</evidence>
<proteinExistence type="predicted"/>
<comment type="caution">
    <text evidence="1">Lacks conserved residue(s) required for the propagation of feature annotation.</text>
</comment>
<keyword evidence="5" id="KW-1185">Reference proteome</keyword>
<feature type="domain" description="Laminin G" evidence="3">
    <location>
        <begin position="12"/>
        <end position="226"/>
    </location>
</feature>
<dbReference type="CDD" id="cd00110">
    <property type="entry name" value="LamG"/>
    <property type="match status" value="1"/>
</dbReference>
<comment type="caution">
    <text evidence="4">The sequence shown here is derived from an EMBL/GenBank/DDBJ whole genome shotgun (WGS) entry which is preliminary data.</text>
</comment>
<dbReference type="AlphaFoldDB" id="A0A4Z2ET46"/>
<sequence>MLPLQAAEEASVLSFDGSMYMKVVIPAAVHTEAEDVSLRFSSQRAFGLLMAATSRDSADTLRLELDGGRVKLTVNLVGLALFRDGTHPFKGPSLRPAGKQPDATAPSASTGKGPEVLFAGQKLNDNEWHSVRVVRRGKVFKLTVDDDVAEGTALPLAGWVTASTGRVNVSSSLVMSFFGVNLGIYSAAGAFVGFKGGDGGGGLSLNPIILYINAKNNNVSMFERIV</sequence>
<reference evidence="4 5" key="1">
    <citation type="submission" date="2019-03" db="EMBL/GenBank/DDBJ databases">
        <title>First draft genome of Liparis tanakae, snailfish: a comprehensive survey of snailfish specific genes.</title>
        <authorList>
            <person name="Kim W."/>
            <person name="Song I."/>
            <person name="Jeong J.-H."/>
            <person name="Kim D."/>
            <person name="Kim S."/>
            <person name="Ryu S."/>
            <person name="Song J.Y."/>
            <person name="Lee S.K."/>
        </authorList>
    </citation>
    <scope>NUCLEOTIDE SEQUENCE [LARGE SCALE GENOMIC DNA]</scope>
    <source>
        <tissue evidence="4">Muscle</tissue>
    </source>
</reference>
<dbReference type="SUPFAM" id="SSF49899">
    <property type="entry name" value="Concanavalin A-like lectins/glucanases"/>
    <property type="match status" value="1"/>
</dbReference>
<feature type="region of interest" description="Disordered" evidence="2">
    <location>
        <begin position="90"/>
        <end position="112"/>
    </location>
</feature>
<dbReference type="Pfam" id="PF02210">
    <property type="entry name" value="Laminin_G_2"/>
    <property type="match status" value="1"/>
</dbReference>
<accession>A0A4Z2ET46</accession>